<dbReference type="Pfam" id="PF14023">
    <property type="entry name" value="Bestrophin-like"/>
    <property type="match status" value="1"/>
</dbReference>
<evidence type="ECO:0000313" key="3">
    <source>
        <dbReference type="EMBL" id="GAA0966431.1"/>
    </source>
</evidence>
<feature type="transmembrane region" description="Helical" evidence="2">
    <location>
        <begin position="199"/>
        <end position="217"/>
    </location>
</feature>
<feature type="transmembrane region" description="Helical" evidence="2">
    <location>
        <begin position="35"/>
        <end position="55"/>
    </location>
</feature>
<evidence type="ECO:0000313" key="4">
    <source>
        <dbReference type="Proteomes" id="UP001500665"/>
    </source>
</evidence>
<gene>
    <name evidence="3" type="ORF">GCM10009550_68690</name>
</gene>
<evidence type="ECO:0000256" key="2">
    <source>
        <dbReference type="SAM" id="Phobius"/>
    </source>
</evidence>
<proteinExistence type="predicted"/>
<feature type="compositionally biased region" description="Low complexity" evidence="1">
    <location>
        <begin position="17"/>
        <end position="27"/>
    </location>
</feature>
<name>A0ABP4CDA8_9ACTN</name>
<dbReference type="EMBL" id="BAAAHH010000044">
    <property type="protein sequence ID" value="GAA0966431.1"/>
    <property type="molecule type" value="Genomic_DNA"/>
</dbReference>
<organism evidence="3 4">
    <name type="scientific">Actinocorallia libanotica</name>
    <dbReference type="NCBI Taxonomy" id="46162"/>
    <lineage>
        <taxon>Bacteria</taxon>
        <taxon>Bacillati</taxon>
        <taxon>Actinomycetota</taxon>
        <taxon>Actinomycetes</taxon>
        <taxon>Streptosporangiales</taxon>
        <taxon>Thermomonosporaceae</taxon>
        <taxon>Actinocorallia</taxon>
    </lineage>
</organism>
<dbReference type="RefSeq" id="WP_344246078.1">
    <property type="nucleotide sequence ID" value="NZ_BAAAHH010000044.1"/>
</dbReference>
<accession>A0ABP4CDA8</accession>
<keyword evidence="2" id="KW-1133">Transmembrane helix</keyword>
<keyword evidence="2" id="KW-0472">Membrane</keyword>
<feature type="transmembrane region" description="Helical" evidence="2">
    <location>
        <begin position="169"/>
        <end position="187"/>
    </location>
</feature>
<dbReference type="InterPro" id="IPR025333">
    <property type="entry name" value="DUF4239"/>
</dbReference>
<keyword evidence="4" id="KW-1185">Reference proteome</keyword>
<evidence type="ECO:0008006" key="5">
    <source>
        <dbReference type="Google" id="ProtNLM"/>
    </source>
</evidence>
<sequence>MFSRPKRRHDGDHSDSADTAADTAADGPTSSHAGAMFSALFLLVFAIAVIVPWTVADSARQNTYAEAQALTEAYWNAGELPPDSALATREALRDYTRFVTEREWRLLARGELSEAGWARLNSLRSDLGLLEPRDKSEKESLDAVEAQLEQVYAARRQRAVDAQASLPSGVLWLTVLSAGLVLAYPLLAGARPRGAVRFTYLLLAGSVMLGVYLVFAIDHTFTGPLGVDASAFESAWREFRQIP</sequence>
<reference evidence="4" key="1">
    <citation type="journal article" date="2019" name="Int. J. Syst. Evol. Microbiol.">
        <title>The Global Catalogue of Microorganisms (GCM) 10K type strain sequencing project: providing services to taxonomists for standard genome sequencing and annotation.</title>
        <authorList>
            <consortium name="The Broad Institute Genomics Platform"/>
            <consortium name="The Broad Institute Genome Sequencing Center for Infectious Disease"/>
            <person name="Wu L."/>
            <person name="Ma J."/>
        </authorList>
    </citation>
    <scope>NUCLEOTIDE SEQUENCE [LARGE SCALE GENOMIC DNA]</scope>
    <source>
        <strain evidence="4">JCM 10696</strain>
    </source>
</reference>
<evidence type="ECO:0000256" key="1">
    <source>
        <dbReference type="SAM" id="MobiDB-lite"/>
    </source>
</evidence>
<comment type="caution">
    <text evidence="3">The sequence shown here is derived from an EMBL/GenBank/DDBJ whole genome shotgun (WGS) entry which is preliminary data.</text>
</comment>
<protein>
    <recommendedName>
        <fullName evidence="5">DUF4239 domain-containing protein</fullName>
    </recommendedName>
</protein>
<feature type="region of interest" description="Disordered" evidence="1">
    <location>
        <begin position="1"/>
        <end position="28"/>
    </location>
</feature>
<keyword evidence="2" id="KW-0812">Transmembrane</keyword>
<dbReference type="Proteomes" id="UP001500665">
    <property type="component" value="Unassembled WGS sequence"/>
</dbReference>